<keyword evidence="4 8" id="KW-0663">Pyridoxal phosphate</keyword>
<evidence type="ECO:0000256" key="8">
    <source>
        <dbReference type="PIRSR" id="PIRSR000524-50"/>
    </source>
</evidence>
<protein>
    <recommendedName>
        <fullName evidence="6">Tritium exchange subunit</fullName>
    </recommendedName>
</protein>
<evidence type="ECO:0000256" key="2">
    <source>
        <dbReference type="ARBA" id="ARBA00009236"/>
    </source>
</evidence>
<comment type="function">
    <text evidence="5">Soluble hydrogenase catalyzes both production and consumption of hydrogen from suitable artificial electron donors or acceptors. This subunit catalyzes the tritium-exchange activity.</text>
</comment>
<dbReference type="Gene3D" id="3.90.1150.10">
    <property type="entry name" value="Aspartate Aminotransferase, domain 1"/>
    <property type="match status" value="1"/>
</dbReference>
<keyword evidence="12" id="KW-0032">Aminotransferase</keyword>
<evidence type="ECO:0000313" key="13">
    <source>
        <dbReference type="Proteomes" id="UP000095743"/>
    </source>
</evidence>
<dbReference type="EMBL" id="CP017269">
    <property type="protein sequence ID" value="AOT71408.1"/>
    <property type="molecule type" value="Genomic_DNA"/>
</dbReference>
<dbReference type="GO" id="GO:0019265">
    <property type="term" value="P:glycine biosynthetic process, by transamination of glyoxylate"/>
    <property type="evidence" value="ECO:0007669"/>
    <property type="project" value="TreeGrafter"/>
</dbReference>
<dbReference type="PROSITE" id="PS00595">
    <property type="entry name" value="AA_TRANSFER_CLASS_5"/>
    <property type="match status" value="1"/>
</dbReference>
<dbReference type="GO" id="GO:0008453">
    <property type="term" value="F:alanine-glyoxylate transaminase activity"/>
    <property type="evidence" value="ECO:0007669"/>
    <property type="project" value="TreeGrafter"/>
</dbReference>
<dbReference type="Gene3D" id="3.40.640.10">
    <property type="entry name" value="Type I PLP-dependent aspartate aminotransferase-like (Major domain)"/>
    <property type="match status" value="1"/>
</dbReference>
<dbReference type="Proteomes" id="UP000095743">
    <property type="component" value="Chromosome"/>
</dbReference>
<dbReference type="GO" id="GO:0004760">
    <property type="term" value="F:L-serine-pyruvate transaminase activity"/>
    <property type="evidence" value="ECO:0007669"/>
    <property type="project" value="TreeGrafter"/>
</dbReference>
<evidence type="ECO:0000256" key="1">
    <source>
        <dbReference type="ARBA" id="ARBA00001933"/>
    </source>
</evidence>
<evidence type="ECO:0000256" key="5">
    <source>
        <dbReference type="ARBA" id="ARBA00054899"/>
    </source>
</evidence>
<dbReference type="KEGG" id="gfe:Gferi_18875"/>
<gene>
    <name evidence="12" type="ORF">Gferi_18875</name>
</gene>
<feature type="domain" description="Aminotransferase class V" evidence="11">
    <location>
        <begin position="30"/>
        <end position="330"/>
    </location>
</feature>
<dbReference type="FunFam" id="3.90.1150.10:FF:000031">
    <property type="entry name" value="Serine--glyoxylate aminotransferase"/>
    <property type="match status" value="1"/>
</dbReference>
<feature type="binding site" evidence="7">
    <location>
        <position position="339"/>
    </location>
    <ligand>
        <name>substrate</name>
    </ligand>
</feature>
<accession>A0A1D8GKI7</accession>
<comment type="subunit">
    <text evidence="3">Heterodimer of a large and a small subunit.</text>
</comment>
<evidence type="ECO:0000256" key="10">
    <source>
        <dbReference type="RuleBase" id="RU004504"/>
    </source>
</evidence>
<dbReference type="InterPro" id="IPR024169">
    <property type="entry name" value="SP_NH2Trfase/AEP_transaminase"/>
</dbReference>
<dbReference type="Pfam" id="PF00266">
    <property type="entry name" value="Aminotran_5"/>
    <property type="match status" value="1"/>
</dbReference>
<evidence type="ECO:0000256" key="3">
    <source>
        <dbReference type="ARBA" id="ARBA00011771"/>
    </source>
</evidence>
<proteinExistence type="inferred from homology"/>
<dbReference type="FunFam" id="3.40.640.10:FF:000054">
    <property type="entry name" value="Serine--glyoxylate aminotransferase"/>
    <property type="match status" value="1"/>
</dbReference>
<dbReference type="InterPro" id="IPR020578">
    <property type="entry name" value="Aminotrans_V_PyrdxlP_BS"/>
</dbReference>
<dbReference type="STRING" id="1424294.Gferi_18875"/>
<dbReference type="OrthoDB" id="389074at2"/>
<evidence type="ECO:0000313" key="12">
    <source>
        <dbReference type="EMBL" id="AOT71408.1"/>
    </source>
</evidence>
<dbReference type="PANTHER" id="PTHR21152:SF40">
    <property type="entry name" value="ALANINE--GLYOXYLATE AMINOTRANSFERASE"/>
    <property type="match status" value="1"/>
</dbReference>
<evidence type="ECO:0000256" key="7">
    <source>
        <dbReference type="PIRSR" id="PIRSR000524-1"/>
    </source>
</evidence>
<evidence type="ECO:0000256" key="4">
    <source>
        <dbReference type="ARBA" id="ARBA00022898"/>
    </source>
</evidence>
<dbReference type="SUPFAM" id="SSF53383">
    <property type="entry name" value="PLP-dependent transferases"/>
    <property type="match status" value="1"/>
</dbReference>
<comment type="cofactor">
    <cofactor evidence="1 8 10">
        <name>pyridoxal 5'-phosphate</name>
        <dbReference type="ChEBI" id="CHEBI:597326"/>
    </cofactor>
</comment>
<feature type="modified residue" description="N6-(pyridoxal phosphate)lysine" evidence="8">
    <location>
        <position position="195"/>
    </location>
</feature>
<dbReference type="PIRSF" id="PIRSF000524">
    <property type="entry name" value="SPT"/>
    <property type="match status" value="1"/>
</dbReference>
<keyword evidence="12" id="KW-0808">Transferase</keyword>
<dbReference type="AlphaFoldDB" id="A0A1D8GKI7"/>
<dbReference type="PANTHER" id="PTHR21152">
    <property type="entry name" value="AMINOTRANSFERASE CLASS V"/>
    <property type="match status" value="1"/>
</dbReference>
<sequence length="385" mass="42321">MERRQMLHIPGPTNIPDRILRSLSQPLINHRGPEFEALLSTCVVGLKKVFRTENDILIFPSSGSGALESAIVNLFSPGDTILAACLGVFSDRMAEIGEKHGLNVIRLTMDWGKAVKVEEIEAILNKDQEGKIKAVCLPQNETTTGIGIDIEGVSKMMRRVGHEAILVVDAISSLACVPLETDAWGVDVVISASQKGLMLPPGIGLASVSERAWKRVEQSTMPRWYWDYKAVKKSMTTSQFPYTPATTLLFGLKEALGMLTEEGMEKVWERHQVIGKGVRNAVEAMGLTLFAEKEYASDTVTAILMPENIKYKELAELLRTRYDIVIGGGLQKLQGQIFRIGHMGAIHFMDMYAVMGALEMALVQLGYEVELGTAAAALAKTFIKK</sequence>
<dbReference type="InterPro" id="IPR015422">
    <property type="entry name" value="PyrdxlP-dep_Trfase_small"/>
</dbReference>
<organism evidence="12 13">
    <name type="scientific">Geosporobacter ferrireducens</name>
    <dbReference type="NCBI Taxonomy" id="1424294"/>
    <lineage>
        <taxon>Bacteria</taxon>
        <taxon>Bacillati</taxon>
        <taxon>Bacillota</taxon>
        <taxon>Clostridia</taxon>
        <taxon>Peptostreptococcales</taxon>
        <taxon>Thermotaleaceae</taxon>
        <taxon>Geosporobacter</taxon>
    </lineage>
</organism>
<evidence type="ECO:0000259" key="11">
    <source>
        <dbReference type="Pfam" id="PF00266"/>
    </source>
</evidence>
<dbReference type="InterPro" id="IPR000192">
    <property type="entry name" value="Aminotrans_V_dom"/>
</dbReference>
<evidence type="ECO:0000256" key="9">
    <source>
        <dbReference type="RuleBase" id="RU004075"/>
    </source>
</evidence>
<dbReference type="InterPro" id="IPR015421">
    <property type="entry name" value="PyrdxlP-dep_Trfase_major"/>
</dbReference>
<evidence type="ECO:0000256" key="6">
    <source>
        <dbReference type="ARBA" id="ARBA00079151"/>
    </source>
</evidence>
<name>A0A1D8GKI7_9FIRM</name>
<comment type="similarity">
    <text evidence="2 9">Belongs to the class-V pyridoxal-phosphate-dependent aminotransferase family.</text>
</comment>
<dbReference type="InterPro" id="IPR015424">
    <property type="entry name" value="PyrdxlP-dep_Trfase"/>
</dbReference>
<keyword evidence="13" id="KW-1185">Reference proteome</keyword>
<reference evidence="12 13" key="1">
    <citation type="submission" date="2016-09" db="EMBL/GenBank/DDBJ databases">
        <title>Genomic analysis reveals versatility of anaerobic energy metabolism of Geosporobacter ferrireducens IRF9 of phylum Firmicutes.</title>
        <authorList>
            <person name="Kim S.-J."/>
        </authorList>
    </citation>
    <scope>NUCLEOTIDE SEQUENCE [LARGE SCALE GENOMIC DNA]</scope>
    <source>
        <strain evidence="12 13">IRF9</strain>
    </source>
</reference>
<dbReference type="RefSeq" id="WP_069979205.1">
    <property type="nucleotide sequence ID" value="NZ_CP017269.1"/>
</dbReference>